<evidence type="ECO:0000313" key="2">
    <source>
        <dbReference type="Proteomes" id="UP000654345"/>
    </source>
</evidence>
<organism evidence="1 2">
    <name type="scientific">Ktedonobacter robiniae</name>
    <dbReference type="NCBI Taxonomy" id="2778365"/>
    <lineage>
        <taxon>Bacteria</taxon>
        <taxon>Bacillati</taxon>
        <taxon>Chloroflexota</taxon>
        <taxon>Ktedonobacteria</taxon>
        <taxon>Ktedonobacterales</taxon>
        <taxon>Ktedonobacteraceae</taxon>
        <taxon>Ktedonobacter</taxon>
    </lineage>
</organism>
<evidence type="ECO:0000313" key="1">
    <source>
        <dbReference type="EMBL" id="GHO52717.1"/>
    </source>
</evidence>
<comment type="caution">
    <text evidence="1">The sequence shown here is derived from an EMBL/GenBank/DDBJ whole genome shotgun (WGS) entry which is preliminary data.</text>
</comment>
<reference evidence="1 2" key="1">
    <citation type="journal article" date="2021" name="Int. J. Syst. Evol. Microbiol.">
        <title>Reticulibacter mediterranei gen. nov., sp. nov., within the new family Reticulibacteraceae fam. nov., and Ktedonospora formicarum gen. nov., sp. nov., Ktedonobacter robiniae sp. nov., Dictyobacter formicarum sp. nov. and Dictyobacter arantiisoli sp. nov., belonging to the class Ktedonobacteria.</title>
        <authorList>
            <person name="Yabe S."/>
            <person name="Zheng Y."/>
            <person name="Wang C.M."/>
            <person name="Sakai Y."/>
            <person name="Abe K."/>
            <person name="Yokota A."/>
            <person name="Donadio S."/>
            <person name="Cavaletti L."/>
            <person name="Monciardini P."/>
        </authorList>
    </citation>
    <scope>NUCLEOTIDE SEQUENCE [LARGE SCALE GENOMIC DNA]</scope>
    <source>
        <strain evidence="1 2">SOSP1-30</strain>
    </source>
</reference>
<name>A0ABQ3UJ13_9CHLR</name>
<dbReference type="Proteomes" id="UP000654345">
    <property type="component" value="Unassembled WGS sequence"/>
</dbReference>
<gene>
    <name evidence="1" type="ORF">KSB_11920</name>
</gene>
<keyword evidence="2" id="KW-1185">Reference proteome</keyword>
<protein>
    <submittedName>
        <fullName evidence="1">Uncharacterized protein</fullName>
    </submittedName>
</protein>
<sequence>MGVWGGRLPAPYAHPSYPQASLQAEKQGKAFLFKTLSGTTSIAYLLAMV</sequence>
<accession>A0ABQ3UJ13</accession>
<dbReference type="EMBL" id="BNJG01000001">
    <property type="protein sequence ID" value="GHO52717.1"/>
    <property type="molecule type" value="Genomic_DNA"/>
</dbReference>
<proteinExistence type="predicted"/>